<reference evidence="2 3" key="1">
    <citation type="journal article" date="2024" name="Fungal Genet. Biol.">
        <title>The porcine skin microbiome exhibits broad fungal antagonism.</title>
        <authorList>
            <person name="De La Cruz K.F."/>
            <person name="Townsend E.C."/>
            <person name="Alex Cheong J.Z."/>
            <person name="Salamzade R."/>
            <person name="Liu A."/>
            <person name="Sandstrom S."/>
            <person name="Davila E."/>
            <person name="Huang L."/>
            <person name="Xu K.H."/>
            <person name="Wu S.Y."/>
            <person name="Meudt J.J."/>
            <person name="Shanmuganayagam D."/>
            <person name="Gibson A.L.F."/>
            <person name="Kalan L.R."/>
        </authorList>
    </citation>
    <scope>NUCLEOTIDE SEQUENCE [LARGE SCALE GENOMIC DNA]</scope>
    <source>
        <strain evidence="2 3">LK2625</strain>
    </source>
</reference>
<evidence type="ECO:0000313" key="2">
    <source>
        <dbReference type="EMBL" id="MEX3594267.1"/>
    </source>
</evidence>
<keyword evidence="3" id="KW-1185">Reference proteome</keyword>
<protein>
    <submittedName>
        <fullName evidence="2">Uncharacterized protein</fullName>
    </submittedName>
</protein>
<dbReference type="EMBL" id="JAYWLU010000005">
    <property type="protein sequence ID" value="MEX3594267.1"/>
    <property type="molecule type" value="Genomic_DNA"/>
</dbReference>
<evidence type="ECO:0000256" key="1">
    <source>
        <dbReference type="SAM" id="Phobius"/>
    </source>
</evidence>
<evidence type="ECO:0000313" key="3">
    <source>
        <dbReference type="Proteomes" id="UP001558481"/>
    </source>
</evidence>
<feature type="transmembrane region" description="Helical" evidence="1">
    <location>
        <begin position="89"/>
        <end position="109"/>
    </location>
</feature>
<sequence length="111" mass="12298">MSAKLLILSTFLFFAAVAVGIVAFIVTDEGWRDDSSMAVWFMLAFAALYFVMFFIYRSNLEINRSVARYFSSTGQGATEDDAMELVRRYSPFMLLGGAVFLVAGIGGLLPR</sequence>
<feature type="transmembrane region" description="Helical" evidence="1">
    <location>
        <begin position="38"/>
        <end position="56"/>
    </location>
</feature>
<proteinExistence type="predicted"/>
<organism evidence="2 3">
    <name type="scientific">Kocuria carniphila</name>
    <dbReference type="NCBI Taxonomy" id="262208"/>
    <lineage>
        <taxon>Bacteria</taxon>
        <taxon>Bacillati</taxon>
        <taxon>Actinomycetota</taxon>
        <taxon>Actinomycetes</taxon>
        <taxon>Micrococcales</taxon>
        <taxon>Micrococcaceae</taxon>
        <taxon>Kocuria</taxon>
    </lineage>
</organism>
<accession>A0ABV3V337</accession>
<dbReference type="Proteomes" id="UP001558481">
    <property type="component" value="Unassembled WGS sequence"/>
</dbReference>
<comment type="caution">
    <text evidence="2">The sequence shown here is derived from an EMBL/GenBank/DDBJ whole genome shotgun (WGS) entry which is preliminary data.</text>
</comment>
<dbReference type="RefSeq" id="WP_095796847.1">
    <property type="nucleotide sequence ID" value="NZ_CAUREL010000008.1"/>
</dbReference>
<feature type="transmembrane region" description="Helical" evidence="1">
    <location>
        <begin position="6"/>
        <end position="26"/>
    </location>
</feature>
<keyword evidence="1" id="KW-1133">Transmembrane helix</keyword>
<name>A0ABV3V337_9MICC</name>
<keyword evidence="1" id="KW-0812">Transmembrane</keyword>
<gene>
    <name evidence="2" type="ORF">VVR66_06035</name>
</gene>
<keyword evidence="1" id="KW-0472">Membrane</keyword>